<dbReference type="RefSeq" id="WP_261920414.1">
    <property type="nucleotide sequence ID" value="NZ_CP022011.1"/>
</dbReference>
<comment type="similarity">
    <text evidence="2 5">Belongs to the RecX family.</text>
</comment>
<dbReference type="InterPro" id="IPR053926">
    <property type="entry name" value="RecX_HTH_1st"/>
</dbReference>
<evidence type="ECO:0000259" key="6">
    <source>
        <dbReference type="Pfam" id="PF02631"/>
    </source>
</evidence>
<reference evidence="9" key="1">
    <citation type="submission" date="2017-06" db="EMBL/GenBank/DDBJ databases">
        <title>Genome sequencing of pathogenic and non-pathogenic strains within Bisgaard taxon 40.</title>
        <authorList>
            <person name="Ladner J.T."/>
            <person name="Lovett S.P."/>
            <person name="Koroleva G."/>
            <person name="Lorch J.M."/>
        </authorList>
    </citation>
    <scope>NUCLEOTIDE SEQUENCE</scope>
    <source>
        <strain evidence="9">27576-1-I1</strain>
    </source>
</reference>
<dbReference type="AlphaFoldDB" id="A0A8D4IY57"/>
<organism evidence="9 10">
    <name type="scientific">Mergibacter septicus</name>
    <dbReference type="NCBI Taxonomy" id="221402"/>
    <lineage>
        <taxon>Bacteria</taxon>
        <taxon>Pseudomonadati</taxon>
        <taxon>Pseudomonadota</taxon>
        <taxon>Gammaproteobacteria</taxon>
        <taxon>Pasteurellales</taxon>
        <taxon>Pasteurellaceae</taxon>
        <taxon>Mergibacter</taxon>
    </lineage>
</organism>
<evidence type="ECO:0000256" key="3">
    <source>
        <dbReference type="ARBA" id="ARBA00018111"/>
    </source>
</evidence>
<comment type="function">
    <text evidence="5">Modulates RecA activity.</text>
</comment>
<evidence type="ECO:0000313" key="10">
    <source>
        <dbReference type="Proteomes" id="UP000955338"/>
    </source>
</evidence>
<proteinExistence type="inferred from homology"/>
<dbReference type="GO" id="GO:0006282">
    <property type="term" value="P:regulation of DNA repair"/>
    <property type="evidence" value="ECO:0007669"/>
    <property type="project" value="UniProtKB-UniRule"/>
</dbReference>
<name>A0A8D4IY57_9PAST</name>
<dbReference type="InterPro" id="IPR053925">
    <property type="entry name" value="RecX_HTH_3rd"/>
</dbReference>
<evidence type="ECO:0000259" key="7">
    <source>
        <dbReference type="Pfam" id="PF21981"/>
    </source>
</evidence>
<accession>A0A8D4IY57</accession>
<evidence type="ECO:0000256" key="2">
    <source>
        <dbReference type="ARBA" id="ARBA00009695"/>
    </source>
</evidence>
<evidence type="ECO:0000313" key="9">
    <source>
        <dbReference type="EMBL" id="QDJ15064.1"/>
    </source>
</evidence>
<dbReference type="Proteomes" id="UP000955338">
    <property type="component" value="Chromosome"/>
</dbReference>
<sequence length="145" mass="17303">MSISALNYLIGLLARRDYSEYEIRYKMQAKGFSDDDIDHALLHCQQRNWQSDQRFCENYLLARAHKGYGLKRIKQELKLKGITNQTLSLVLEEQEINWQELAIACLKKKFPDYHHVNDLKIKQKIWRYMSNHGFETEDFIHLIGK</sequence>
<dbReference type="Pfam" id="PF21982">
    <property type="entry name" value="RecX_HTH1"/>
    <property type="match status" value="1"/>
</dbReference>
<dbReference type="InterPro" id="IPR053924">
    <property type="entry name" value="RecX_HTH_2nd"/>
</dbReference>
<evidence type="ECO:0000256" key="1">
    <source>
        <dbReference type="ARBA" id="ARBA00004496"/>
    </source>
</evidence>
<dbReference type="HAMAP" id="MF_01114">
    <property type="entry name" value="RecX"/>
    <property type="match status" value="1"/>
</dbReference>
<gene>
    <name evidence="5" type="primary">recX</name>
    <name evidence="9" type="ORF">CEP48_06300</name>
</gene>
<dbReference type="GO" id="GO:0005737">
    <property type="term" value="C:cytoplasm"/>
    <property type="evidence" value="ECO:0007669"/>
    <property type="project" value="UniProtKB-SubCell"/>
</dbReference>
<dbReference type="PANTHER" id="PTHR33602:SF1">
    <property type="entry name" value="REGULATORY PROTEIN RECX FAMILY PROTEIN"/>
    <property type="match status" value="1"/>
</dbReference>
<comment type="subcellular location">
    <subcellularLocation>
        <location evidence="1 5">Cytoplasm</location>
    </subcellularLocation>
</comment>
<dbReference type="InterPro" id="IPR003783">
    <property type="entry name" value="Regulatory_RecX"/>
</dbReference>
<feature type="domain" description="RecX second three-helical" evidence="6">
    <location>
        <begin position="51"/>
        <end position="86"/>
    </location>
</feature>
<feature type="domain" description="RecX third three-helical" evidence="7">
    <location>
        <begin position="99"/>
        <end position="137"/>
    </location>
</feature>
<dbReference type="Gene3D" id="1.10.10.10">
    <property type="entry name" value="Winged helix-like DNA-binding domain superfamily/Winged helix DNA-binding domain"/>
    <property type="match status" value="3"/>
</dbReference>
<feature type="domain" description="RecX first three-helical" evidence="8">
    <location>
        <begin position="5"/>
        <end position="41"/>
    </location>
</feature>
<evidence type="ECO:0000259" key="8">
    <source>
        <dbReference type="Pfam" id="PF21982"/>
    </source>
</evidence>
<dbReference type="InterPro" id="IPR036388">
    <property type="entry name" value="WH-like_DNA-bd_sf"/>
</dbReference>
<keyword evidence="4 5" id="KW-0963">Cytoplasm</keyword>
<keyword evidence="10" id="KW-1185">Reference proteome</keyword>
<evidence type="ECO:0000256" key="5">
    <source>
        <dbReference type="HAMAP-Rule" id="MF_01114"/>
    </source>
</evidence>
<dbReference type="Pfam" id="PF02631">
    <property type="entry name" value="RecX_HTH2"/>
    <property type="match status" value="1"/>
</dbReference>
<protein>
    <recommendedName>
        <fullName evidence="3 5">Regulatory protein RecX</fullName>
    </recommendedName>
</protein>
<dbReference type="EMBL" id="CP022011">
    <property type="protein sequence ID" value="QDJ15064.1"/>
    <property type="molecule type" value="Genomic_DNA"/>
</dbReference>
<dbReference type="NCBIfam" id="NF001057">
    <property type="entry name" value="PRK00117.3-3"/>
    <property type="match status" value="1"/>
</dbReference>
<evidence type="ECO:0000256" key="4">
    <source>
        <dbReference type="ARBA" id="ARBA00022490"/>
    </source>
</evidence>
<dbReference type="PANTHER" id="PTHR33602">
    <property type="entry name" value="REGULATORY PROTEIN RECX FAMILY PROTEIN"/>
    <property type="match status" value="1"/>
</dbReference>
<dbReference type="Pfam" id="PF21981">
    <property type="entry name" value="RecX_HTH3"/>
    <property type="match status" value="1"/>
</dbReference>